<accession>A0A2S2P2E4</accession>
<feature type="domain" description="PDZ" evidence="2">
    <location>
        <begin position="951"/>
        <end position="1036"/>
    </location>
</feature>
<dbReference type="PROSITE" id="PS50106">
    <property type="entry name" value="PDZ"/>
    <property type="match status" value="3"/>
</dbReference>
<feature type="compositionally biased region" description="Polar residues" evidence="1">
    <location>
        <begin position="389"/>
        <end position="403"/>
    </location>
</feature>
<feature type="region of interest" description="Disordered" evidence="1">
    <location>
        <begin position="661"/>
        <end position="775"/>
    </location>
</feature>
<feature type="compositionally biased region" description="Pro residues" evidence="1">
    <location>
        <begin position="284"/>
        <end position="300"/>
    </location>
</feature>
<feature type="domain" description="PDZ" evidence="2">
    <location>
        <begin position="1071"/>
        <end position="1143"/>
    </location>
</feature>
<feature type="region of interest" description="Disordered" evidence="1">
    <location>
        <begin position="371"/>
        <end position="504"/>
    </location>
</feature>
<gene>
    <name evidence="3" type="primary">IL16_1</name>
    <name evidence="3" type="ORF">g.8559</name>
</gene>
<dbReference type="AlphaFoldDB" id="A0A2S2P2E4"/>
<evidence type="ECO:0000256" key="1">
    <source>
        <dbReference type="SAM" id="MobiDB-lite"/>
    </source>
</evidence>
<feature type="compositionally biased region" description="Basic and acidic residues" evidence="1">
    <location>
        <begin position="265"/>
        <end position="278"/>
    </location>
</feature>
<feature type="domain" description="PDZ" evidence="2">
    <location>
        <begin position="53"/>
        <end position="141"/>
    </location>
</feature>
<dbReference type="EMBL" id="GGMR01010976">
    <property type="protein sequence ID" value="MBY23595.1"/>
    <property type="molecule type" value="Transcribed_RNA"/>
</dbReference>
<feature type="region of interest" description="Disordered" evidence="1">
    <location>
        <begin position="265"/>
        <end position="306"/>
    </location>
</feature>
<proteinExistence type="predicted"/>
<dbReference type="SMART" id="SM00228">
    <property type="entry name" value="PDZ"/>
    <property type="match status" value="3"/>
</dbReference>
<dbReference type="PANTHER" id="PTHR11324:SF16">
    <property type="entry name" value="PDZ DOMAIN-CONTAINING PROTEIN 2"/>
    <property type="match status" value="1"/>
</dbReference>
<evidence type="ECO:0000313" key="3">
    <source>
        <dbReference type="EMBL" id="MBY23595.1"/>
    </source>
</evidence>
<feature type="region of interest" description="Disordered" evidence="1">
    <location>
        <begin position="144"/>
        <end position="167"/>
    </location>
</feature>
<feature type="compositionally biased region" description="Low complexity" evidence="1">
    <location>
        <begin position="727"/>
        <end position="743"/>
    </location>
</feature>
<sequence>MSTVAAKDFVTVVSVDGDGRGGVQTVEDSFVTVLSIGEDATATDGSTCSTAEEVLVYRLPGERLGFGLRFDGVDTCNRLFVQSCADGSPASRTQASWGPLAAGDEIVQINGRPVNRLSRDDCVRCLKESGLVVKLHMVDGRLAVKAPPPVPPRKQKKPEPPPPIASSTLYTNAVERLFVYHGESESDDTNSSVSTVVSKCPAESSVGEDCTGGDGVLSGGSDKNCVLDRVLEPFMQLEREFSSSAAIGDDVGLYEKLVAVAEEDRLPPKPLPRKEVRPPKKKPPPPPPPLPSSPPPPAYRLPPRLVDFVHKDEPPQTVVDTAAVADDDDVFAISTNTITMPTSDEEITVEEHILEKECDVTLERPENLTLSCKPDRLYSGDGDGGGSATMKSSHSVATEPSSRTDSETDSDGSRNFVMTMTPKRTTSGRTDEVCNRSVRDKIAMFSRAPAVDGEKKDSSSSAYSTASADSSPAASPKAVAYSTLPRKLPPPRPPQQQQHSATARPLCDAPVQLQAADHRRSQSLVEQPYSKYFNTMNAYAEMGRSSLNALIEQRRRSMSKLRGLVIPEKVVPGSGSGFGGGSGNGTLSGGNVDESQLHPAAIPDLPLVIKIPLSENDDDDTDAAVLCPPTKTYVNEPTTGTVTRRTNPVLRQSFMVVPALTPASATEQRRPSSASSSPSSSSSSSSTSSSLNSSREELRHIHDERSLSSVKSSNKGSFKADSDEDSALSSSRSSTSLQQYSPTSSPPPQSQQPPPLPSSSPPPPNNAAVPNHSSSFAYDTGKRVLKAESVEAINRKNVLCSARISSGKPEPQSVLPSSPANNYASCKTEYLPNHHHYHQHYHPQQQHSDGPALKSTKSGPVLATGTAIVNRYTHNRMSSMESTTSDDSSMQYAVNAEPFGSISSLASSTSLISQQELQQLIDDANQTLEENNSGCYGIAAAATTHSVEVTVVILHRDIATSSVGITLAGGADYETKEITVYKVLTGSPADKDGRIRKGDRILSINGKSMKGITHRESLAILKAPRSEVVLVISRCKSDTTTESVGPLQSSDLMTSAKNDVIANRVFGPLTKIELSKDGSGLGFSLEGGKNSPTGDQPLTVKKIFTGGCAEQCGQILAGDELVSVNDIDVTGMSRTEAWNLMKRLVNGTVTLCIRHVV</sequence>
<feature type="compositionally biased region" description="Low complexity" evidence="1">
    <location>
        <begin position="707"/>
        <end position="719"/>
    </location>
</feature>
<dbReference type="CDD" id="cd06763">
    <property type="entry name" value="PDZ7_PDZD2-PDZ4_hPro-IL-16-like"/>
    <property type="match status" value="1"/>
</dbReference>
<feature type="compositionally biased region" description="Basic and acidic residues" evidence="1">
    <location>
        <begin position="429"/>
        <end position="442"/>
    </location>
</feature>
<dbReference type="InterPro" id="IPR036034">
    <property type="entry name" value="PDZ_sf"/>
</dbReference>
<dbReference type="Pfam" id="PF00595">
    <property type="entry name" value="PDZ"/>
    <property type="match status" value="3"/>
</dbReference>
<reference evidence="3" key="1">
    <citation type="submission" date="2018-04" db="EMBL/GenBank/DDBJ databases">
        <title>Transcriptome of Schizaphis graminum biotype I.</title>
        <authorList>
            <person name="Scully E.D."/>
            <person name="Geib S.M."/>
            <person name="Palmer N.A."/>
            <person name="Koch K."/>
            <person name="Bradshaw J."/>
            <person name="Heng-Moss T."/>
            <person name="Sarath G."/>
        </authorList>
    </citation>
    <scope>NUCLEOTIDE SEQUENCE</scope>
</reference>
<dbReference type="InterPro" id="IPR001478">
    <property type="entry name" value="PDZ"/>
</dbReference>
<organism evidence="3">
    <name type="scientific">Schizaphis graminum</name>
    <name type="common">Green bug aphid</name>
    <dbReference type="NCBI Taxonomy" id="13262"/>
    <lineage>
        <taxon>Eukaryota</taxon>
        <taxon>Metazoa</taxon>
        <taxon>Ecdysozoa</taxon>
        <taxon>Arthropoda</taxon>
        <taxon>Hexapoda</taxon>
        <taxon>Insecta</taxon>
        <taxon>Pterygota</taxon>
        <taxon>Neoptera</taxon>
        <taxon>Paraneoptera</taxon>
        <taxon>Hemiptera</taxon>
        <taxon>Sternorrhyncha</taxon>
        <taxon>Aphidomorpha</taxon>
        <taxon>Aphidoidea</taxon>
        <taxon>Aphididae</taxon>
        <taxon>Aphidini</taxon>
        <taxon>Schizaphis</taxon>
    </lineage>
</organism>
<feature type="compositionally biased region" description="Polar residues" evidence="1">
    <location>
        <begin position="416"/>
        <end position="428"/>
    </location>
</feature>
<dbReference type="CDD" id="cd00136">
    <property type="entry name" value="PDZ_canonical"/>
    <property type="match status" value="1"/>
</dbReference>
<feature type="compositionally biased region" description="Pro residues" evidence="1">
    <location>
        <begin position="744"/>
        <end position="765"/>
    </location>
</feature>
<dbReference type="SUPFAM" id="SSF50156">
    <property type="entry name" value="PDZ domain-like"/>
    <property type="match status" value="3"/>
</dbReference>
<feature type="compositionally biased region" description="Low complexity" evidence="1">
    <location>
        <begin position="459"/>
        <end position="486"/>
    </location>
</feature>
<protein>
    <submittedName>
        <fullName evidence="3">Pro-interleukin-16</fullName>
    </submittedName>
</protein>
<feature type="compositionally biased region" description="Basic and acidic residues" evidence="1">
    <location>
        <begin position="694"/>
        <end position="706"/>
    </location>
</feature>
<feature type="compositionally biased region" description="Low complexity" evidence="1">
    <location>
        <begin position="672"/>
        <end position="693"/>
    </location>
</feature>
<name>A0A2S2P2E4_SCHGA</name>
<evidence type="ECO:0000259" key="2">
    <source>
        <dbReference type="PROSITE" id="PS50106"/>
    </source>
</evidence>
<feature type="region of interest" description="Disordered" evidence="1">
    <location>
        <begin position="839"/>
        <end position="858"/>
    </location>
</feature>
<dbReference type="PANTHER" id="PTHR11324">
    <property type="entry name" value="IL16-RELATED"/>
    <property type="match status" value="1"/>
</dbReference>
<dbReference type="Gene3D" id="2.30.42.10">
    <property type="match status" value="3"/>
</dbReference>